<dbReference type="AlphaFoldDB" id="A0A077WZ67"/>
<proteinExistence type="predicted"/>
<gene>
    <name evidence="1" type="ORF">LRAMOSA05090</name>
</gene>
<organism evidence="1">
    <name type="scientific">Lichtheimia ramosa</name>
    <dbReference type="NCBI Taxonomy" id="688394"/>
    <lineage>
        <taxon>Eukaryota</taxon>
        <taxon>Fungi</taxon>
        <taxon>Fungi incertae sedis</taxon>
        <taxon>Mucoromycota</taxon>
        <taxon>Mucoromycotina</taxon>
        <taxon>Mucoromycetes</taxon>
        <taxon>Mucorales</taxon>
        <taxon>Lichtheimiaceae</taxon>
        <taxon>Lichtheimia</taxon>
    </lineage>
</organism>
<reference evidence="1" key="1">
    <citation type="journal article" date="2014" name="Genome Announc.">
        <title>De novo whole-genome sequence and genome annotation of Lichtheimia ramosa.</title>
        <authorList>
            <person name="Linde J."/>
            <person name="Schwartze V."/>
            <person name="Binder U."/>
            <person name="Lass-Florl C."/>
            <person name="Voigt K."/>
            <person name="Horn F."/>
        </authorList>
    </citation>
    <scope>NUCLEOTIDE SEQUENCE</scope>
    <source>
        <strain evidence="1">JMRC FSU:6197</strain>
    </source>
</reference>
<protein>
    <submittedName>
        <fullName evidence="1">Uncharacterized protein</fullName>
    </submittedName>
</protein>
<accession>A0A077WZ67</accession>
<dbReference type="EMBL" id="LK023368">
    <property type="protein sequence ID" value="CDS12906.1"/>
    <property type="molecule type" value="Genomic_DNA"/>
</dbReference>
<evidence type="ECO:0000313" key="1">
    <source>
        <dbReference type="EMBL" id="CDS12906.1"/>
    </source>
</evidence>
<name>A0A077WZ67_9FUNG</name>
<sequence>MKASIHVLAAQDIHVNGNNITINQTTTKFALSNVLPSDYEFKDRTRGSSDYRDWSPDFSSWDLGGKKNGSRDFIQQCRLALFCSLFPSYTIVHVQTTIPFGAQLDSSFVQIR</sequence>